<protein>
    <submittedName>
        <fullName evidence="1">Uncharacterized protein</fullName>
    </submittedName>
</protein>
<dbReference type="AlphaFoldDB" id="A0AAD5KD74"/>
<reference evidence="1" key="2">
    <citation type="submission" date="2023-02" db="EMBL/GenBank/DDBJ databases">
        <authorList>
            <consortium name="DOE Joint Genome Institute"/>
            <person name="Mondo S.J."/>
            <person name="Chang Y."/>
            <person name="Wang Y."/>
            <person name="Ahrendt S."/>
            <person name="Andreopoulos W."/>
            <person name="Barry K."/>
            <person name="Beard J."/>
            <person name="Benny G.L."/>
            <person name="Blankenship S."/>
            <person name="Bonito G."/>
            <person name="Cuomo C."/>
            <person name="Desiro A."/>
            <person name="Gervers K.A."/>
            <person name="Hundley H."/>
            <person name="Kuo A."/>
            <person name="LaButti K."/>
            <person name="Lang B.F."/>
            <person name="Lipzen A."/>
            <person name="O'Donnell K."/>
            <person name="Pangilinan J."/>
            <person name="Reynolds N."/>
            <person name="Sandor L."/>
            <person name="Smith M.W."/>
            <person name="Tsang A."/>
            <person name="Grigoriev I.V."/>
            <person name="Stajich J.E."/>
            <person name="Spatafora J.W."/>
        </authorList>
    </citation>
    <scope>NUCLEOTIDE SEQUENCE</scope>
    <source>
        <strain evidence="1">RSA 2281</strain>
    </source>
</reference>
<keyword evidence="2" id="KW-1185">Reference proteome</keyword>
<organism evidence="1 2">
    <name type="scientific">Phascolomyces articulosus</name>
    <dbReference type="NCBI Taxonomy" id="60185"/>
    <lineage>
        <taxon>Eukaryota</taxon>
        <taxon>Fungi</taxon>
        <taxon>Fungi incertae sedis</taxon>
        <taxon>Mucoromycota</taxon>
        <taxon>Mucoromycotina</taxon>
        <taxon>Mucoromycetes</taxon>
        <taxon>Mucorales</taxon>
        <taxon>Lichtheimiaceae</taxon>
        <taxon>Phascolomyces</taxon>
    </lineage>
</organism>
<comment type="caution">
    <text evidence="1">The sequence shown here is derived from an EMBL/GenBank/DDBJ whole genome shotgun (WGS) entry which is preliminary data.</text>
</comment>
<evidence type="ECO:0000313" key="1">
    <source>
        <dbReference type="EMBL" id="KAI9278781.1"/>
    </source>
</evidence>
<dbReference type="EMBL" id="JAIXMP010000001">
    <property type="protein sequence ID" value="KAI9278781.1"/>
    <property type="molecule type" value="Genomic_DNA"/>
</dbReference>
<reference evidence="1" key="1">
    <citation type="journal article" date="2022" name="IScience">
        <title>Evolution of zygomycete secretomes and the origins of terrestrial fungal ecologies.</title>
        <authorList>
            <person name="Chang Y."/>
            <person name="Wang Y."/>
            <person name="Mondo S."/>
            <person name="Ahrendt S."/>
            <person name="Andreopoulos W."/>
            <person name="Barry K."/>
            <person name="Beard J."/>
            <person name="Benny G.L."/>
            <person name="Blankenship S."/>
            <person name="Bonito G."/>
            <person name="Cuomo C."/>
            <person name="Desiro A."/>
            <person name="Gervers K.A."/>
            <person name="Hundley H."/>
            <person name="Kuo A."/>
            <person name="LaButti K."/>
            <person name="Lang B.F."/>
            <person name="Lipzen A."/>
            <person name="O'Donnell K."/>
            <person name="Pangilinan J."/>
            <person name="Reynolds N."/>
            <person name="Sandor L."/>
            <person name="Smith M.E."/>
            <person name="Tsang A."/>
            <person name="Grigoriev I.V."/>
            <person name="Stajich J.E."/>
            <person name="Spatafora J.W."/>
        </authorList>
    </citation>
    <scope>NUCLEOTIDE SEQUENCE</scope>
    <source>
        <strain evidence="1">RSA 2281</strain>
    </source>
</reference>
<gene>
    <name evidence="1" type="ORF">BDA99DRAFT_493138</name>
</gene>
<accession>A0AAD5KD74</accession>
<dbReference type="Proteomes" id="UP001209540">
    <property type="component" value="Unassembled WGS sequence"/>
</dbReference>
<name>A0AAD5KD74_9FUNG</name>
<sequence length="69" mass="8198">MNQYKSYIVEVLLGIVKTRRINVAFFLFINKKSHIKQMFCFSFCCCCWETWKLIWASILAQSDGNHCLK</sequence>
<proteinExistence type="predicted"/>
<evidence type="ECO:0000313" key="2">
    <source>
        <dbReference type="Proteomes" id="UP001209540"/>
    </source>
</evidence>